<sequence length="109" mass="12334">MDSFPSNNSSPLELPSSSNGRVSGKSWKTARSATVRSRLSDGVKTKSWAARMEQTKRSLAIKKVEKELKDEKVAEVTREVTLERRRAAEEKHRLEEDKAKACFLVPKVF</sequence>
<keyword evidence="2" id="KW-1185">Reference proteome</keyword>
<organism evidence="1 2">
    <name type="scientific">Lentinula aff. lateritia</name>
    <dbReference type="NCBI Taxonomy" id="2804960"/>
    <lineage>
        <taxon>Eukaryota</taxon>
        <taxon>Fungi</taxon>
        <taxon>Dikarya</taxon>
        <taxon>Basidiomycota</taxon>
        <taxon>Agaricomycotina</taxon>
        <taxon>Agaricomycetes</taxon>
        <taxon>Agaricomycetidae</taxon>
        <taxon>Agaricales</taxon>
        <taxon>Marasmiineae</taxon>
        <taxon>Omphalotaceae</taxon>
        <taxon>Lentinula</taxon>
    </lineage>
</organism>
<proteinExistence type="predicted"/>
<protein>
    <submittedName>
        <fullName evidence="1">Uncharacterized protein</fullName>
    </submittedName>
</protein>
<evidence type="ECO:0000313" key="1">
    <source>
        <dbReference type="EMBL" id="KAJ3816076.1"/>
    </source>
</evidence>
<name>A0ACC1UH30_9AGAR</name>
<gene>
    <name evidence="1" type="ORF">F5876DRAFT_71557</name>
</gene>
<accession>A0ACC1UH30</accession>
<evidence type="ECO:0000313" key="2">
    <source>
        <dbReference type="Proteomes" id="UP001163835"/>
    </source>
</evidence>
<dbReference type="Proteomes" id="UP001163835">
    <property type="component" value="Unassembled WGS sequence"/>
</dbReference>
<comment type="caution">
    <text evidence="1">The sequence shown here is derived from an EMBL/GenBank/DDBJ whole genome shotgun (WGS) entry which is preliminary data.</text>
</comment>
<reference evidence="1" key="1">
    <citation type="submission" date="2022-09" db="EMBL/GenBank/DDBJ databases">
        <title>A Global Phylogenomic Analysis of the Shiitake Genus Lentinula.</title>
        <authorList>
            <consortium name="DOE Joint Genome Institute"/>
            <person name="Sierra-Patev S."/>
            <person name="Min B."/>
            <person name="Naranjo-Ortiz M."/>
            <person name="Looney B."/>
            <person name="Konkel Z."/>
            <person name="Slot J.C."/>
            <person name="Sakamoto Y."/>
            <person name="Steenwyk J.L."/>
            <person name="Rokas A."/>
            <person name="Carro J."/>
            <person name="Camarero S."/>
            <person name="Ferreira P."/>
            <person name="Molpeceres G."/>
            <person name="Ruiz-Duenas F.J."/>
            <person name="Serrano A."/>
            <person name="Henrissat B."/>
            <person name="Drula E."/>
            <person name="Hughes K.W."/>
            <person name="Mata J.L."/>
            <person name="Ishikawa N.K."/>
            <person name="Vargas-Isla R."/>
            <person name="Ushijima S."/>
            <person name="Smith C.A."/>
            <person name="Ahrendt S."/>
            <person name="Andreopoulos W."/>
            <person name="He G."/>
            <person name="Labutti K."/>
            <person name="Lipzen A."/>
            <person name="Ng V."/>
            <person name="Riley R."/>
            <person name="Sandor L."/>
            <person name="Barry K."/>
            <person name="Martinez A.T."/>
            <person name="Xiao Y."/>
            <person name="Gibbons J.G."/>
            <person name="Terashima K."/>
            <person name="Grigoriev I.V."/>
            <person name="Hibbett D.S."/>
        </authorList>
    </citation>
    <scope>NUCLEOTIDE SEQUENCE</scope>
    <source>
        <strain evidence="1">TMI1499</strain>
    </source>
</reference>
<dbReference type="EMBL" id="MU794944">
    <property type="protein sequence ID" value="KAJ3816076.1"/>
    <property type="molecule type" value="Genomic_DNA"/>
</dbReference>